<feature type="domain" description="HTH deoR-type" evidence="3">
    <location>
        <begin position="4"/>
        <end position="59"/>
    </location>
</feature>
<proteinExistence type="predicted"/>
<dbReference type="Gene3D" id="3.40.50.1360">
    <property type="match status" value="1"/>
</dbReference>
<dbReference type="GO" id="GO:0003700">
    <property type="term" value="F:DNA-binding transcription factor activity"/>
    <property type="evidence" value="ECO:0007669"/>
    <property type="project" value="InterPro"/>
</dbReference>
<dbReference type="EMBL" id="JMIB01000020">
    <property type="protein sequence ID" value="KDM91671.1"/>
    <property type="molecule type" value="Genomic_DNA"/>
</dbReference>
<dbReference type="SMART" id="SM01134">
    <property type="entry name" value="DeoRC"/>
    <property type="match status" value="1"/>
</dbReference>
<dbReference type="Pfam" id="PF00455">
    <property type="entry name" value="DeoRC"/>
    <property type="match status" value="1"/>
</dbReference>
<dbReference type="PROSITE" id="PS51000">
    <property type="entry name" value="HTH_DEOR_2"/>
    <property type="match status" value="1"/>
</dbReference>
<name>A0A066RRG5_9GAMM</name>
<keyword evidence="2" id="KW-0804">Transcription</keyword>
<evidence type="ECO:0000256" key="1">
    <source>
        <dbReference type="ARBA" id="ARBA00023015"/>
    </source>
</evidence>
<dbReference type="InterPro" id="IPR047779">
    <property type="entry name" value="AgaR-like"/>
</dbReference>
<dbReference type="SUPFAM" id="SSF46785">
    <property type="entry name" value="Winged helix' DNA-binding domain"/>
    <property type="match status" value="1"/>
</dbReference>
<dbReference type="InterPro" id="IPR014036">
    <property type="entry name" value="DeoR-like_C"/>
</dbReference>
<accession>A0A066RRG5</accession>
<reference evidence="4 5" key="1">
    <citation type="submission" date="2014-04" db="EMBL/GenBank/DDBJ databases">
        <title>Draft genome sequence of Photobacterium halotolerans S2753: a solonamide, ngercheumicin and holomycin producer.</title>
        <authorList>
            <person name="Machado H.R."/>
            <person name="Gram L."/>
        </authorList>
    </citation>
    <scope>NUCLEOTIDE SEQUENCE [LARGE SCALE GENOMIC DNA]</scope>
    <source>
        <strain evidence="4 5">S2753</strain>
    </source>
</reference>
<gene>
    <name evidence="4" type="ORF">EA58_10335</name>
</gene>
<dbReference type="PANTHER" id="PTHR30363:SF44">
    <property type="entry name" value="AGA OPERON TRANSCRIPTIONAL REPRESSOR-RELATED"/>
    <property type="match status" value="1"/>
</dbReference>
<evidence type="ECO:0000313" key="4">
    <source>
        <dbReference type="EMBL" id="KDM91671.1"/>
    </source>
</evidence>
<keyword evidence="5" id="KW-1185">Reference proteome</keyword>
<comment type="caution">
    <text evidence="4">The sequence shown here is derived from an EMBL/GenBank/DDBJ whole genome shotgun (WGS) entry which is preliminary data.</text>
</comment>
<dbReference type="InterPro" id="IPR036388">
    <property type="entry name" value="WH-like_DNA-bd_sf"/>
</dbReference>
<dbReference type="STRING" id="1654360.EA58_10335"/>
<dbReference type="InterPro" id="IPR050313">
    <property type="entry name" value="Carb_Metab_HTH_regulators"/>
</dbReference>
<dbReference type="Proteomes" id="UP000027192">
    <property type="component" value="Unassembled WGS sequence"/>
</dbReference>
<evidence type="ECO:0000259" key="3">
    <source>
        <dbReference type="PROSITE" id="PS51000"/>
    </source>
</evidence>
<dbReference type="PRINTS" id="PR00037">
    <property type="entry name" value="HTHLACR"/>
</dbReference>
<protein>
    <submittedName>
        <fullName evidence="4">Transcriptional regulator</fullName>
    </submittedName>
</protein>
<dbReference type="InterPro" id="IPR001034">
    <property type="entry name" value="DeoR_HTH"/>
</dbReference>
<dbReference type="PANTHER" id="PTHR30363">
    <property type="entry name" value="HTH-TYPE TRANSCRIPTIONAL REGULATOR SRLR-RELATED"/>
    <property type="match status" value="1"/>
</dbReference>
<evidence type="ECO:0000256" key="2">
    <source>
        <dbReference type="ARBA" id="ARBA00023163"/>
    </source>
</evidence>
<dbReference type="SUPFAM" id="SSF100950">
    <property type="entry name" value="NagB/RpiA/CoA transferase-like"/>
    <property type="match status" value="1"/>
</dbReference>
<evidence type="ECO:0000313" key="5">
    <source>
        <dbReference type="Proteomes" id="UP000027192"/>
    </source>
</evidence>
<dbReference type="OrthoDB" id="5685843at2"/>
<dbReference type="SMART" id="SM00420">
    <property type="entry name" value="HTH_DEOR"/>
    <property type="match status" value="1"/>
</dbReference>
<dbReference type="Gene3D" id="1.10.10.10">
    <property type="entry name" value="Winged helix-like DNA-binding domain superfamily/Winged helix DNA-binding domain"/>
    <property type="match status" value="1"/>
</dbReference>
<dbReference type="RefSeq" id="WP_051642001.1">
    <property type="nucleotide sequence ID" value="NZ_JAGSGC010000025.1"/>
</dbReference>
<sequence length="258" mass="28447">MKSTSERREQTLGMLRRQGSVQVAELAELFNVSTVTIRNDLAFLEKQGMATRSYGGAFLNESDVPLPEHSIEDKRQLYRSVKDLIGQAAATMVNDGDTIILDSGTTTNSIAAHLVHHDNVIALTNGLNVANTLVDAEGVEVIVLGGHLRRKSMSFYGSQAEHALDNYHFNKLFLAVDGFDLNKGITTHNENEARLNRRMCEVADEIIVVTDASKFGRISLHKILEPGKVHKVITDKAIPERYLEGLRKAGIDVILVDA</sequence>
<dbReference type="NCBIfam" id="NF040755">
    <property type="entry name" value="AgaR"/>
    <property type="match status" value="1"/>
</dbReference>
<dbReference type="Pfam" id="PF08220">
    <property type="entry name" value="HTH_DeoR"/>
    <property type="match status" value="1"/>
</dbReference>
<dbReference type="InterPro" id="IPR037171">
    <property type="entry name" value="NagB/RpiA_transferase-like"/>
</dbReference>
<dbReference type="NCBIfam" id="NF007316">
    <property type="entry name" value="PRK09802.1"/>
    <property type="match status" value="1"/>
</dbReference>
<keyword evidence="1" id="KW-0805">Transcription regulation</keyword>
<dbReference type="InterPro" id="IPR036390">
    <property type="entry name" value="WH_DNA-bd_sf"/>
</dbReference>
<dbReference type="AlphaFoldDB" id="A0A066RRG5"/>
<organism evidence="4 5">
    <name type="scientific">Photobacterium galatheae</name>
    <dbReference type="NCBI Taxonomy" id="1654360"/>
    <lineage>
        <taxon>Bacteria</taxon>
        <taxon>Pseudomonadati</taxon>
        <taxon>Pseudomonadota</taxon>
        <taxon>Gammaproteobacteria</taxon>
        <taxon>Vibrionales</taxon>
        <taxon>Vibrionaceae</taxon>
        <taxon>Photobacterium</taxon>
    </lineage>
</organism>